<sequence>MAAGEAAQNDGGRPGQRAGVGRARYGREPYVRATVCSETGETVDAKAISWTPTDVQLKWVDAGGSTRTRWVPASAVRRISRDESAWRDPYDDYGFYYPDAAGTPPRPAAPPADPPDAAE</sequence>
<keyword evidence="3" id="KW-1185">Reference proteome</keyword>
<accession>A0ABQ5MXW8</accession>
<dbReference type="EMBL" id="BRVS01000020">
    <property type="protein sequence ID" value="GLB68665.1"/>
    <property type="molecule type" value="Genomic_DNA"/>
</dbReference>
<dbReference type="Proteomes" id="UP001209654">
    <property type="component" value="Unassembled WGS sequence"/>
</dbReference>
<evidence type="ECO:0000313" key="2">
    <source>
        <dbReference type="EMBL" id="GLB68665.1"/>
    </source>
</evidence>
<proteinExistence type="predicted"/>
<protein>
    <submittedName>
        <fullName evidence="2">Uncharacterized protein</fullName>
    </submittedName>
</protein>
<feature type="compositionally biased region" description="Pro residues" evidence="1">
    <location>
        <begin position="104"/>
        <end position="119"/>
    </location>
</feature>
<feature type="region of interest" description="Disordered" evidence="1">
    <location>
        <begin position="1"/>
        <end position="24"/>
    </location>
</feature>
<evidence type="ECO:0000313" key="3">
    <source>
        <dbReference type="Proteomes" id="UP001209654"/>
    </source>
</evidence>
<evidence type="ECO:0000256" key="1">
    <source>
        <dbReference type="SAM" id="MobiDB-lite"/>
    </source>
</evidence>
<gene>
    <name evidence="2" type="ORF">AHIS1636_31070</name>
</gene>
<dbReference type="RefSeq" id="WP_264796761.1">
    <property type="nucleotide sequence ID" value="NZ_BRVS01000020.1"/>
</dbReference>
<feature type="region of interest" description="Disordered" evidence="1">
    <location>
        <begin position="96"/>
        <end position="119"/>
    </location>
</feature>
<reference evidence="2 3" key="1">
    <citation type="journal article" date="2023" name="Int. J. Syst. Evol. Microbiol.">
        <title>Arthrobacter mangrovi sp. nov., an actinobacterium isolated from the rhizosphere of a mangrove.</title>
        <authorList>
            <person name="Hamada M."/>
            <person name="Saitou S."/>
            <person name="Enomoto N."/>
            <person name="Nanri K."/>
            <person name="Hidaka K."/>
            <person name="Miura T."/>
            <person name="Tamura T."/>
        </authorList>
    </citation>
    <scope>NUCLEOTIDE SEQUENCE [LARGE SCALE GENOMIC DNA]</scope>
    <source>
        <strain evidence="2 3">NBRC 112813</strain>
    </source>
</reference>
<organism evidence="2 3">
    <name type="scientific">Arthrobacter mangrovi</name>
    <dbReference type="NCBI Taxonomy" id="2966350"/>
    <lineage>
        <taxon>Bacteria</taxon>
        <taxon>Bacillati</taxon>
        <taxon>Actinomycetota</taxon>
        <taxon>Actinomycetes</taxon>
        <taxon>Micrococcales</taxon>
        <taxon>Micrococcaceae</taxon>
        <taxon>Arthrobacter</taxon>
    </lineage>
</organism>
<name>A0ABQ5MXW8_9MICC</name>
<comment type="caution">
    <text evidence="2">The sequence shown here is derived from an EMBL/GenBank/DDBJ whole genome shotgun (WGS) entry which is preliminary data.</text>
</comment>